<protein>
    <submittedName>
        <fullName evidence="1">Uncharacterized protein</fullName>
    </submittedName>
</protein>
<accession>A0A226BWZ5</accession>
<dbReference type="Proteomes" id="UP000214588">
    <property type="component" value="Unassembled WGS sequence"/>
</dbReference>
<evidence type="ECO:0000313" key="2">
    <source>
        <dbReference type="Proteomes" id="UP000214588"/>
    </source>
</evidence>
<dbReference type="AlphaFoldDB" id="A0A226BWZ5"/>
<dbReference type="EMBL" id="NIQC01000047">
    <property type="protein sequence ID" value="OWZ82719.1"/>
    <property type="molecule type" value="Genomic_DNA"/>
</dbReference>
<keyword evidence="2" id="KW-1185">Reference proteome</keyword>
<gene>
    <name evidence="1" type="ORF">CDO51_12570</name>
</gene>
<evidence type="ECO:0000313" key="1">
    <source>
        <dbReference type="EMBL" id="OWZ82719.1"/>
    </source>
</evidence>
<sequence>MPLTKSNQLTAKVVTKGNVRGRDPKELAQTSVLSDALGFQLKPWTAKVVMFFRLYHFFHFDLYIPFHF</sequence>
<proteinExistence type="predicted"/>
<reference evidence="1 2" key="1">
    <citation type="submission" date="2017-06" db="EMBL/GenBank/DDBJ databases">
        <title>Draft Genome Sequence of Natranaerobius trueperi halophilic, alkalithermophilic bacteria from soda lakes.</title>
        <authorList>
            <person name="Zhao B."/>
        </authorList>
    </citation>
    <scope>NUCLEOTIDE SEQUENCE [LARGE SCALE GENOMIC DNA]</scope>
    <source>
        <strain evidence="1 2">DSM 18760</strain>
    </source>
</reference>
<organism evidence="1 2">
    <name type="scientific">Natranaerobius trueperi</name>
    <dbReference type="NCBI Taxonomy" id="759412"/>
    <lineage>
        <taxon>Bacteria</taxon>
        <taxon>Bacillati</taxon>
        <taxon>Bacillota</taxon>
        <taxon>Clostridia</taxon>
        <taxon>Natranaerobiales</taxon>
        <taxon>Natranaerobiaceae</taxon>
        <taxon>Natranaerobius</taxon>
    </lineage>
</organism>
<comment type="caution">
    <text evidence="1">The sequence shown here is derived from an EMBL/GenBank/DDBJ whole genome shotgun (WGS) entry which is preliminary data.</text>
</comment>
<name>A0A226BWZ5_9FIRM</name>